<organism evidence="8 9">
    <name type="scientific">Candidatus Roizmanbacteria bacterium CG22_combo_CG10-13_8_21_14_all_38_20</name>
    <dbReference type="NCBI Taxonomy" id="1974862"/>
    <lineage>
        <taxon>Bacteria</taxon>
        <taxon>Candidatus Roizmaniibacteriota</taxon>
    </lineage>
</organism>
<dbReference type="NCBIfam" id="TIGR00613">
    <property type="entry name" value="reco"/>
    <property type="match status" value="1"/>
</dbReference>
<dbReference type="InterPro" id="IPR042242">
    <property type="entry name" value="RecO_C"/>
</dbReference>
<dbReference type="GO" id="GO:0043590">
    <property type="term" value="C:bacterial nucleoid"/>
    <property type="evidence" value="ECO:0007669"/>
    <property type="project" value="TreeGrafter"/>
</dbReference>
<dbReference type="Pfam" id="PF11967">
    <property type="entry name" value="RecO_N"/>
    <property type="match status" value="1"/>
</dbReference>
<evidence type="ECO:0000313" key="8">
    <source>
        <dbReference type="EMBL" id="PIP61904.1"/>
    </source>
</evidence>
<keyword evidence="4" id="KW-0233">DNA recombination</keyword>
<dbReference type="InterPro" id="IPR012340">
    <property type="entry name" value="NA-bd_OB-fold"/>
</dbReference>
<dbReference type="Pfam" id="PF02565">
    <property type="entry name" value="RecO_C"/>
    <property type="match status" value="1"/>
</dbReference>
<dbReference type="SUPFAM" id="SSF57863">
    <property type="entry name" value="ArfGap/RecO-like zinc finger"/>
    <property type="match status" value="1"/>
</dbReference>
<gene>
    <name evidence="8" type="primary">recO</name>
    <name evidence="8" type="ORF">COW99_01625</name>
</gene>
<dbReference type="PANTHER" id="PTHR33991">
    <property type="entry name" value="DNA REPAIR PROTEIN RECO"/>
    <property type="match status" value="1"/>
</dbReference>
<dbReference type="Proteomes" id="UP000231246">
    <property type="component" value="Unassembled WGS sequence"/>
</dbReference>
<dbReference type="Gene3D" id="2.40.50.140">
    <property type="entry name" value="Nucleic acid-binding proteins"/>
    <property type="match status" value="1"/>
</dbReference>
<dbReference type="InterPro" id="IPR037278">
    <property type="entry name" value="ARFGAP/RecO"/>
</dbReference>
<dbReference type="SUPFAM" id="SSF50249">
    <property type="entry name" value="Nucleic acid-binding proteins"/>
    <property type="match status" value="1"/>
</dbReference>
<evidence type="ECO:0000256" key="6">
    <source>
        <dbReference type="ARBA" id="ARBA00033409"/>
    </source>
</evidence>
<dbReference type="AlphaFoldDB" id="A0A2H0BWC4"/>
<sequence length="183" mass="21068">MESFKAVAVILKRTNFGEADRYVSLFTRSRGKLTGIAKGVRKMTSRRAAHLEIFNQSKLYFSVNNGTYYINGVESINNYRNLKENEAKVHLAFAFCELIEKISPEGVPNRKVYDVLLLALDHIDKLSEELTLSYCDKVIERFFLRVLTEYGYISDTMSVDVMEYAQQIIGRKFNSIEVAKRTL</sequence>
<dbReference type="InterPro" id="IPR003717">
    <property type="entry name" value="RecO"/>
</dbReference>
<feature type="domain" description="DNA replication/recombination mediator RecO N-terminal" evidence="7">
    <location>
        <begin position="1"/>
        <end position="79"/>
    </location>
</feature>
<dbReference type="GO" id="GO:0006310">
    <property type="term" value="P:DNA recombination"/>
    <property type="evidence" value="ECO:0007669"/>
    <property type="project" value="UniProtKB-KW"/>
</dbReference>
<reference evidence="8 9" key="1">
    <citation type="submission" date="2017-09" db="EMBL/GenBank/DDBJ databases">
        <title>Depth-based differentiation of microbial function through sediment-hosted aquifers and enrichment of novel symbionts in the deep terrestrial subsurface.</title>
        <authorList>
            <person name="Probst A.J."/>
            <person name="Ladd B."/>
            <person name="Jarett J.K."/>
            <person name="Geller-Mcgrath D.E."/>
            <person name="Sieber C.M."/>
            <person name="Emerson J.B."/>
            <person name="Anantharaman K."/>
            <person name="Thomas B.C."/>
            <person name="Malmstrom R."/>
            <person name="Stieglmeier M."/>
            <person name="Klingl A."/>
            <person name="Woyke T."/>
            <person name="Ryan C.M."/>
            <person name="Banfield J.F."/>
        </authorList>
    </citation>
    <scope>NUCLEOTIDE SEQUENCE [LARGE SCALE GENOMIC DNA]</scope>
    <source>
        <strain evidence="8">CG22_combo_CG10-13_8_21_14_all_38_20</strain>
    </source>
</reference>
<keyword evidence="3" id="KW-0227">DNA damage</keyword>
<dbReference type="EMBL" id="PCTA01000010">
    <property type="protein sequence ID" value="PIP61904.1"/>
    <property type="molecule type" value="Genomic_DNA"/>
</dbReference>
<evidence type="ECO:0000256" key="5">
    <source>
        <dbReference type="ARBA" id="ARBA00023204"/>
    </source>
</evidence>
<evidence type="ECO:0000256" key="2">
    <source>
        <dbReference type="ARBA" id="ARBA00021310"/>
    </source>
</evidence>
<keyword evidence="5" id="KW-0234">DNA repair</keyword>
<protein>
    <recommendedName>
        <fullName evidence="2">DNA repair protein RecO</fullName>
    </recommendedName>
    <alternativeName>
        <fullName evidence="6">Recombination protein O</fullName>
    </alternativeName>
</protein>
<dbReference type="PANTHER" id="PTHR33991:SF1">
    <property type="entry name" value="DNA REPAIR PROTEIN RECO"/>
    <property type="match status" value="1"/>
</dbReference>
<dbReference type="InterPro" id="IPR022572">
    <property type="entry name" value="DNA_rep/recomb_RecO_N"/>
</dbReference>
<proteinExistence type="inferred from homology"/>
<name>A0A2H0BWC4_9BACT</name>
<evidence type="ECO:0000256" key="1">
    <source>
        <dbReference type="ARBA" id="ARBA00007452"/>
    </source>
</evidence>
<comment type="caution">
    <text evidence="8">The sequence shown here is derived from an EMBL/GenBank/DDBJ whole genome shotgun (WGS) entry which is preliminary data.</text>
</comment>
<evidence type="ECO:0000256" key="3">
    <source>
        <dbReference type="ARBA" id="ARBA00022763"/>
    </source>
</evidence>
<accession>A0A2H0BWC4</accession>
<dbReference type="GO" id="GO:0006302">
    <property type="term" value="P:double-strand break repair"/>
    <property type="evidence" value="ECO:0007669"/>
    <property type="project" value="TreeGrafter"/>
</dbReference>
<evidence type="ECO:0000313" key="9">
    <source>
        <dbReference type="Proteomes" id="UP000231246"/>
    </source>
</evidence>
<comment type="similarity">
    <text evidence="1">Belongs to the RecO family.</text>
</comment>
<evidence type="ECO:0000256" key="4">
    <source>
        <dbReference type="ARBA" id="ARBA00023172"/>
    </source>
</evidence>
<dbReference type="Gene3D" id="1.20.1440.120">
    <property type="entry name" value="Recombination protein O, C-terminal domain"/>
    <property type="match status" value="1"/>
</dbReference>
<evidence type="ECO:0000259" key="7">
    <source>
        <dbReference type="Pfam" id="PF11967"/>
    </source>
</evidence>